<dbReference type="EMBL" id="RFFG01000191">
    <property type="protein sequence ID" value="RMI32532.1"/>
    <property type="molecule type" value="Genomic_DNA"/>
</dbReference>
<dbReference type="AlphaFoldDB" id="A0A3M2L489"/>
<sequence>MDGVNRIADIINSPGGGGGTTPPANAPWPPGGPYQPPPPASPDEVRIEHDRLADLARRLPDAARPVTGASGRLVGLAVSGASYTSFTYSLAIAYNEVEAFTIRQLRHKAEETVQIHEGVRLNAEAWKAAEDRNTVRWR</sequence>
<organism evidence="2 3">
    <name type="scientific">Actinomadura harenae</name>
    <dbReference type="NCBI Taxonomy" id="2483351"/>
    <lineage>
        <taxon>Bacteria</taxon>
        <taxon>Bacillati</taxon>
        <taxon>Actinomycetota</taxon>
        <taxon>Actinomycetes</taxon>
        <taxon>Streptosporangiales</taxon>
        <taxon>Thermomonosporaceae</taxon>
        <taxon>Actinomadura</taxon>
    </lineage>
</organism>
<dbReference type="Proteomes" id="UP000282674">
    <property type="component" value="Unassembled WGS sequence"/>
</dbReference>
<proteinExistence type="predicted"/>
<gene>
    <name evidence="2" type="ORF">EBO15_41860</name>
</gene>
<keyword evidence="3" id="KW-1185">Reference proteome</keyword>
<name>A0A3M2L489_9ACTN</name>
<evidence type="ECO:0000313" key="2">
    <source>
        <dbReference type="EMBL" id="RMI32532.1"/>
    </source>
</evidence>
<protein>
    <submittedName>
        <fullName evidence="2">Uncharacterized protein</fullName>
    </submittedName>
</protein>
<accession>A0A3M2L489</accession>
<comment type="caution">
    <text evidence="2">The sequence shown here is derived from an EMBL/GenBank/DDBJ whole genome shotgun (WGS) entry which is preliminary data.</text>
</comment>
<feature type="compositionally biased region" description="Pro residues" evidence="1">
    <location>
        <begin position="24"/>
        <end position="41"/>
    </location>
</feature>
<reference evidence="2 3" key="1">
    <citation type="submission" date="2018-10" db="EMBL/GenBank/DDBJ databases">
        <title>Isolation from soil.</title>
        <authorList>
            <person name="Hu J."/>
        </authorList>
    </citation>
    <scope>NUCLEOTIDE SEQUENCE [LARGE SCALE GENOMIC DNA]</scope>
    <source>
        <strain evidence="2 3">NEAU-Ht49</strain>
    </source>
</reference>
<evidence type="ECO:0000256" key="1">
    <source>
        <dbReference type="SAM" id="MobiDB-lite"/>
    </source>
</evidence>
<evidence type="ECO:0000313" key="3">
    <source>
        <dbReference type="Proteomes" id="UP000282674"/>
    </source>
</evidence>
<feature type="region of interest" description="Disordered" evidence="1">
    <location>
        <begin position="1"/>
        <end position="44"/>
    </location>
</feature>